<name>A0A1M7RVU7_9FIRM</name>
<dbReference type="Pfam" id="PF18982">
    <property type="entry name" value="JetA"/>
    <property type="match status" value="1"/>
</dbReference>
<protein>
    <recommendedName>
        <fullName evidence="3">TIGR02677 family protein</fullName>
    </recommendedName>
</protein>
<dbReference type="STRING" id="1121395.SAMN02745215_00176"/>
<dbReference type="Proteomes" id="UP000184010">
    <property type="component" value="Unassembled WGS sequence"/>
</dbReference>
<dbReference type="RefSeq" id="WP_072770847.1">
    <property type="nucleotide sequence ID" value="NZ_FRDN01000003.1"/>
</dbReference>
<reference evidence="2" key="1">
    <citation type="submission" date="2016-12" db="EMBL/GenBank/DDBJ databases">
        <authorList>
            <person name="Varghese N."/>
            <person name="Submissions S."/>
        </authorList>
    </citation>
    <scope>NUCLEOTIDE SEQUENCE [LARGE SCALE GENOMIC DNA]</scope>
    <source>
        <strain evidence="2">DSM 11544</strain>
    </source>
</reference>
<sequence length="468" mass="53918">MGLFDVVPNNFFSVLVSGNKEVYVDALMLLHQLFKFELNIRVDDYISSLISLLEDKAFVPEDDDEMPESSLTPSGKARLILNRFVKTGWVDKEFLDGSFVEIITPRNYAISIMKLLSELGDKSLHEYNSLVFATYSSLKQAKNEHESQMYEAVLSAKANTEQLEYELRRLYHGIREFLRSIQEQNDVNLLLQNHFEEYKKMSDRIYHPIKTMDSIHRYMAPIQNILSDILADEKLMRIMRERAMTIKKYDEGAEAEEEILSAIDYVLDAYQSVGSIINEIDRKHSTYTKSSIEKIQYLMTADQTIKGKLVELLKTYADAKSEERNALGDMFEKNIRINRQEFVDGKSLYHKSIRSRRVHTTPLPIDQDNAFSDLAMAGMLEQIKNGYPVARIRAYVDRLFAHGAESVRSEDVPLNSDADFILLILAIVRANDKGMPYRVQMGEGRIERNGYRIPNMIISKKGGKHHVE</sequence>
<gene>
    <name evidence="1" type="ORF">SAMN02745215_00176</name>
</gene>
<evidence type="ECO:0000313" key="1">
    <source>
        <dbReference type="EMBL" id="SHN50393.1"/>
    </source>
</evidence>
<dbReference type="AlphaFoldDB" id="A0A1M7RVU7"/>
<proteinExistence type="predicted"/>
<organism evidence="1 2">
    <name type="scientific">Desulfitobacterium chlororespirans DSM 11544</name>
    <dbReference type="NCBI Taxonomy" id="1121395"/>
    <lineage>
        <taxon>Bacteria</taxon>
        <taxon>Bacillati</taxon>
        <taxon>Bacillota</taxon>
        <taxon>Clostridia</taxon>
        <taxon>Eubacteriales</taxon>
        <taxon>Desulfitobacteriaceae</taxon>
        <taxon>Desulfitobacterium</taxon>
    </lineage>
</organism>
<keyword evidence="2" id="KW-1185">Reference proteome</keyword>
<dbReference type="EMBL" id="FRDN01000003">
    <property type="protein sequence ID" value="SHN50393.1"/>
    <property type="molecule type" value="Genomic_DNA"/>
</dbReference>
<dbReference type="InterPro" id="IPR043773">
    <property type="entry name" value="JetA"/>
</dbReference>
<accession>A0A1M7RVU7</accession>
<evidence type="ECO:0000313" key="2">
    <source>
        <dbReference type="Proteomes" id="UP000184010"/>
    </source>
</evidence>
<evidence type="ECO:0008006" key="3">
    <source>
        <dbReference type="Google" id="ProtNLM"/>
    </source>
</evidence>